<evidence type="ECO:0000256" key="1">
    <source>
        <dbReference type="SAM" id="SignalP"/>
    </source>
</evidence>
<evidence type="ECO:0000259" key="2">
    <source>
        <dbReference type="Pfam" id="PF13360"/>
    </source>
</evidence>
<dbReference type="InterPro" id="IPR002372">
    <property type="entry name" value="PQQ_rpt_dom"/>
</dbReference>
<accession>A0ABV6JHS6</accession>
<reference evidence="3 4" key="1">
    <citation type="submission" date="2024-09" db="EMBL/GenBank/DDBJ databases">
        <authorList>
            <person name="Sun Q."/>
            <person name="Mori K."/>
        </authorList>
    </citation>
    <scope>NUCLEOTIDE SEQUENCE [LARGE SCALE GENOMIC DNA]</scope>
    <source>
        <strain evidence="3 4">CCM 4839</strain>
    </source>
</reference>
<organism evidence="3 4">
    <name type="scientific">Paenibacillus mendelii</name>
    <dbReference type="NCBI Taxonomy" id="206163"/>
    <lineage>
        <taxon>Bacteria</taxon>
        <taxon>Bacillati</taxon>
        <taxon>Bacillota</taxon>
        <taxon>Bacilli</taxon>
        <taxon>Bacillales</taxon>
        <taxon>Paenibacillaceae</taxon>
        <taxon>Paenibacillus</taxon>
    </lineage>
</organism>
<evidence type="ECO:0000313" key="4">
    <source>
        <dbReference type="Proteomes" id="UP001589818"/>
    </source>
</evidence>
<proteinExistence type="predicted"/>
<feature type="domain" description="Pyrrolo-quinoline quinone repeat" evidence="2">
    <location>
        <begin position="88"/>
        <end position="220"/>
    </location>
</feature>
<feature type="chain" id="PRO_5045533721" evidence="1">
    <location>
        <begin position="21"/>
        <end position="451"/>
    </location>
</feature>
<dbReference type="InterPro" id="IPR015943">
    <property type="entry name" value="WD40/YVTN_repeat-like_dom_sf"/>
</dbReference>
<comment type="caution">
    <text evidence="3">The sequence shown here is derived from an EMBL/GenBank/DDBJ whole genome shotgun (WGS) entry which is preliminary data.</text>
</comment>
<dbReference type="RefSeq" id="WP_204816387.1">
    <property type="nucleotide sequence ID" value="NZ_JANHOF010000001.1"/>
</dbReference>
<sequence>MRIRLWLILCMALLITSPIAANTASAEASGQDFAAQWVLDEKKLGVAFRYNYSSYRQTTGLFSIPLTNKAGHSYFVVHRSNDIFTNSILCVSPDGKIKWRRDFQANELDVKGNNIHMDEQGNIYYVTTKSSGKTRIRTAYSLSPEGKQRWSYTIPGTSGGWLQLKGDGNAVITTNTKLFVINPSGKVVFSKALPETAGNDNLSFFTANKGKMVYHKYVYQKSSVIGQELHVYGSDNKFLYKISVKTSFGGLGYRQLRFLDNGDALNVQSYVDSANPAVLRLYDAKGKLKWKKVIYSYVSEDDVFVSGRNVYYRTGYRSNTMPHSLHRIDADTGLETAKYTSKFRHFNTFYAGYNQETIYENEPLMQAMGRNDLSSEKDLSLYEIGTNTLKTMDPKTLAITKDYKESLDAFILSYFQAEVYKVVSARNGFAYVYFNDAKTRSYYLARIKLGK</sequence>
<name>A0ABV6JHS6_9BACL</name>
<dbReference type="EMBL" id="JBHLVF010000041">
    <property type="protein sequence ID" value="MFC0395267.1"/>
    <property type="molecule type" value="Genomic_DNA"/>
</dbReference>
<dbReference type="Proteomes" id="UP001589818">
    <property type="component" value="Unassembled WGS sequence"/>
</dbReference>
<keyword evidence="1" id="KW-0732">Signal</keyword>
<dbReference type="InterPro" id="IPR011047">
    <property type="entry name" value="Quinoprotein_ADH-like_sf"/>
</dbReference>
<protein>
    <submittedName>
        <fullName evidence="3">PQQ-binding-like beta-propeller repeat protein</fullName>
    </submittedName>
</protein>
<dbReference type="Pfam" id="PF13360">
    <property type="entry name" value="PQQ_2"/>
    <property type="match status" value="1"/>
</dbReference>
<feature type="signal peptide" evidence="1">
    <location>
        <begin position="1"/>
        <end position="20"/>
    </location>
</feature>
<evidence type="ECO:0000313" key="3">
    <source>
        <dbReference type="EMBL" id="MFC0395267.1"/>
    </source>
</evidence>
<dbReference type="SUPFAM" id="SSF50998">
    <property type="entry name" value="Quinoprotein alcohol dehydrogenase-like"/>
    <property type="match status" value="1"/>
</dbReference>
<dbReference type="Gene3D" id="2.130.10.10">
    <property type="entry name" value="YVTN repeat-like/Quinoprotein amine dehydrogenase"/>
    <property type="match status" value="1"/>
</dbReference>
<gene>
    <name evidence="3" type="ORF">ACFFJ8_28355</name>
</gene>
<keyword evidence="4" id="KW-1185">Reference proteome</keyword>